<accession>A0ABW6K6T6</accession>
<keyword evidence="1" id="KW-0812">Transmembrane</keyword>
<dbReference type="RefSeq" id="WP_389358439.1">
    <property type="nucleotide sequence ID" value="NZ_JBIACK010000001.1"/>
</dbReference>
<keyword evidence="3" id="KW-1185">Reference proteome</keyword>
<proteinExistence type="predicted"/>
<dbReference type="Proteomes" id="UP001601059">
    <property type="component" value="Unassembled WGS sequence"/>
</dbReference>
<organism evidence="2 3">
    <name type="scientific">Cytobacillus spartinae</name>
    <dbReference type="NCBI Taxonomy" id="3299023"/>
    <lineage>
        <taxon>Bacteria</taxon>
        <taxon>Bacillati</taxon>
        <taxon>Bacillota</taxon>
        <taxon>Bacilli</taxon>
        <taxon>Bacillales</taxon>
        <taxon>Bacillaceae</taxon>
        <taxon>Cytobacillus</taxon>
    </lineage>
</organism>
<protein>
    <submittedName>
        <fullName evidence="2">Uncharacterized protein</fullName>
    </submittedName>
</protein>
<feature type="transmembrane region" description="Helical" evidence="1">
    <location>
        <begin position="35"/>
        <end position="55"/>
    </location>
</feature>
<name>A0ABW6K6T6_9BACI</name>
<reference evidence="2 3" key="1">
    <citation type="submission" date="2024-08" db="EMBL/GenBank/DDBJ databases">
        <title>Two novel Cytobacillus novel species.</title>
        <authorList>
            <person name="Liu G."/>
        </authorList>
    </citation>
    <scope>NUCLEOTIDE SEQUENCE [LARGE SCALE GENOMIC DNA]</scope>
    <source>
        <strain evidence="2 3">FJAT-54145</strain>
    </source>
</reference>
<evidence type="ECO:0000313" key="3">
    <source>
        <dbReference type="Proteomes" id="UP001601059"/>
    </source>
</evidence>
<evidence type="ECO:0000256" key="1">
    <source>
        <dbReference type="SAM" id="Phobius"/>
    </source>
</evidence>
<comment type="caution">
    <text evidence="2">The sequence shown here is derived from an EMBL/GenBank/DDBJ whole genome shotgun (WGS) entry which is preliminary data.</text>
</comment>
<dbReference type="EMBL" id="JBIACK010000001">
    <property type="protein sequence ID" value="MFE8699874.1"/>
    <property type="molecule type" value="Genomic_DNA"/>
</dbReference>
<gene>
    <name evidence="2" type="ORF">ACFYKX_04475</name>
</gene>
<evidence type="ECO:0000313" key="2">
    <source>
        <dbReference type="EMBL" id="MFE8699874.1"/>
    </source>
</evidence>
<sequence length="69" mass="7595">MKKKSSKQPLVVGCVLLGLLIILGSLQVVFSPHTFVRVVMLISVIGCSAGLGAFIREFFILREKNQLNH</sequence>
<keyword evidence="1" id="KW-1133">Transmembrane helix</keyword>
<keyword evidence="1" id="KW-0472">Membrane</keyword>